<keyword evidence="2" id="KW-1185">Reference proteome</keyword>
<organism evidence="1 2">
    <name type="scientific">Frankia nepalensis</name>
    <dbReference type="NCBI Taxonomy" id="1836974"/>
    <lineage>
        <taxon>Bacteria</taxon>
        <taxon>Bacillati</taxon>
        <taxon>Actinomycetota</taxon>
        <taxon>Actinomycetes</taxon>
        <taxon>Frankiales</taxon>
        <taxon>Frankiaceae</taxon>
        <taxon>Frankia</taxon>
    </lineage>
</organism>
<dbReference type="AlphaFoldDB" id="A0A937USI4"/>
<dbReference type="RefSeq" id="WP_203004907.1">
    <property type="nucleotide sequence ID" value="NZ_JADWYU010000137.1"/>
</dbReference>
<name>A0A937USI4_9ACTN</name>
<evidence type="ECO:0000313" key="1">
    <source>
        <dbReference type="EMBL" id="MBL7628921.1"/>
    </source>
</evidence>
<proteinExistence type="predicted"/>
<dbReference type="Proteomes" id="UP000604475">
    <property type="component" value="Unassembled WGS sequence"/>
</dbReference>
<gene>
    <name evidence="1" type="ORF">I7412_17510</name>
</gene>
<protein>
    <submittedName>
        <fullName evidence="1">Uncharacterized protein</fullName>
    </submittedName>
</protein>
<comment type="caution">
    <text evidence="1">The sequence shown here is derived from an EMBL/GenBank/DDBJ whole genome shotgun (WGS) entry which is preliminary data.</text>
</comment>
<dbReference type="EMBL" id="JAEACQ010000197">
    <property type="protein sequence ID" value="MBL7628921.1"/>
    <property type="molecule type" value="Genomic_DNA"/>
</dbReference>
<accession>A0A937USI4</accession>
<evidence type="ECO:0000313" key="2">
    <source>
        <dbReference type="Proteomes" id="UP000604475"/>
    </source>
</evidence>
<reference evidence="1" key="1">
    <citation type="submission" date="2020-12" db="EMBL/GenBank/DDBJ databases">
        <title>Genomic characterization of non-nitrogen-fixing Frankia strains.</title>
        <authorList>
            <person name="Carlos-Shanley C."/>
            <person name="Guerra T."/>
            <person name="Hahn D."/>
        </authorList>
    </citation>
    <scope>NUCLEOTIDE SEQUENCE</scope>
    <source>
        <strain evidence="1">CN6</strain>
    </source>
</reference>
<sequence>MAVQRRGDNRRLGTYTLMIGKPVEIDLDVTGVLRLECERTVPALTRDPLVLGDARLTRQP</sequence>